<accession>A0A0M9WE03</accession>
<reference evidence="1 2" key="1">
    <citation type="submission" date="2015-08" db="EMBL/GenBank/DDBJ databases">
        <title>Genome sequencing of Penicillium nordicum.</title>
        <authorList>
            <person name="Nguyen H.D."/>
            <person name="Seifert K.A."/>
        </authorList>
    </citation>
    <scope>NUCLEOTIDE SEQUENCE [LARGE SCALE GENOMIC DNA]</scope>
    <source>
        <strain evidence="1 2">DAOMC 185683</strain>
    </source>
</reference>
<dbReference type="AlphaFoldDB" id="A0A0M9WE03"/>
<comment type="caution">
    <text evidence="1">The sequence shown here is derived from an EMBL/GenBank/DDBJ whole genome shotgun (WGS) entry which is preliminary data.</text>
</comment>
<evidence type="ECO:0000313" key="2">
    <source>
        <dbReference type="Proteomes" id="UP000037696"/>
    </source>
</evidence>
<sequence>MFLISIRSNPEGDLPKSDLCLCGRSQSVSQPRPPLIEAIQRQESDGRAPGYGGEATHYRREPGKLADYGTVQFRRALSSFARPHQGLHAVAPKATFCACSQV</sequence>
<organism evidence="1 2">
    <name type="scientific">Penicillium nordicum</name>
    <dbReference type="NCBI Taxonomy" id="229535"/>
    <lineage>
        <taxon>Eukaryota</taxon>
        <taxon>Fungi</taxon>
        <taxon>Dikarya</taxon>
        <taxon>Ascomycota</taxon>
        <taxon>Pezizomycotina</taxon>
        <taxon>Eurotiomycetes</taxon>
        <taxon>Eurotiomycetidae</taxon>
        <taxon>Eurotiales</taxon>
        <taxon>Aspergillaceae</taxon>
        <taxon>Penicillium</taxon>
    </lineage>
</organism>
<dbReference type="EMBL" id="LHQQ01000137">
    <property type="protein sequence ID" value="KOS41255.1"/>
    <property type="molecule type" value="Genomic_DNA"/>
</dbReference>
<name>A0A0M9WE03_9EURO</name>
<evidence type="ECO:0000313" key="1">
    <source>
        <dbReference type="EMBL" id="KOS41255.1"/>
    </source>
</evidence>
<keyword evidence="2" id="KW-1185">Reference proteome</keyword>
<dbReference type="Proteomes" id="UP000037696">
    <property type="component" value="Unassembled WGS sequence"/>
</dbReference>
<protein>
    <submittedName>
        <fullName evidence="1">Uncharacterized protein</fullName>
    </submittedName>
</protein>
<proteinExistence type="predicted"/>
<gene>
    <name evidence="1" type="ORF">ACN38_g7865</name>
</gene>